<dbReference type="AlphaFoldDB" id="A0A972F8T5"/>
<name>A0A972F8T5_9RHOO</name>
<accession>A0A972F8T5</accession>
<sequence length="177" mass="19977">MSTTRALLLAGVLGLAGCSSVDVDKYASEQPELDLRTYFDGTLDAHGIFQNRAGEVVRRFHVLIEASWEGDVGVLDEHFTYSDGETQRRVWTITRHGRGQYTGTADDVVGEAVGEARGNALRWRYVLALPVGDKVYNVDFDDWMFLMDDRVMLNRSVMSKFGIRLGEVTLSFYKRDE</sequence>
<dbReference type="PROSITE" id="PS51257">
    <property type="entry name" value="PROKAR_LIPOPROTEIN"/>
    <property type="match status" value="1"/>
</dbReference>
<dbReference type="Proteomes" id="UP000599523">
    <property type="component" value="Unassembled WGS sequence"/>
</dbReference>
<dbReference type="EMBL" id="WTVM01000110">
    <property type="protein sequence ID" value="NMG04318.1"/>
    <property type="molecule type" value="Genomic_DNA"/>
</dbReference>
<dbReference type="Pfam" id="PF12915">
    <property type="entry name" value="DUF3833"/>
    <property type="match status" value="1"/>
</dbReference>
<keyword evidence="2" id="KW-1185">Reference proteome</keyword>
<proteinExistence type="predicted"/>
<reference evidence="1" key="1">
    <citation type="submission" date="2019-12" db="EMBL/GenBank/DDBJ databases">
        <title>Comparative genomics gives insights into the taxonomy of the Azoarcus-Aromatoleum group and reveals separate origins of nif in the plant-associated Azoarcus and non-plant-associated Aromatoleum sub-groups.</title>
        <authorList>
            <person name="Lafos M."/>
            <person name="Maluk M."/>
            <person name="Batista M."/>
            <person name="Junghare M."/>
            <person name="Carmona M."/>
            <person name="Faoro H."/>
            <person name="Cruz L.M."/>
            <person name="Battistoni F."/>
            <person name="De Souza E."/>
            <person name="Pedrosa F."/>
            <person name="Chen W.-M."/>
            <person name="Poole P.S."/>
            <person name="Dixon R.A."/>
            <person name="James E.K."/>
        </authorList>
    </citation>
    <scope>NUCLEOTIDE SEQUENCE</scope>
    <source>
        <strain evidence="1">NSC3</strain>
    </source>
</reference>
<organism evidence="1 2">
    <name type="scientific">Azoarcus taiwanensis</name>
    <dbReference type="NCBI Taxonomy" id="666964"/>
    <lineage>
        <taxon>Bacteria</taxon>
        <taxon>Pseudomonadati</taxon>
        <taxon>Pseudomonadota</taxon>
        <taxon>Betaproteobacteria</taxon>
        <taxon>Rhodocyclales</taxon>
        <taxon>Zoogloeaceae</taxon>
        <taxon>Azoarcus</taxon>
    </lineage>
</organism>
<protein>
    <submittedName>
        <fullName evidence="1">DUF3833 family protein</fullName>
    </submittedName>
</protein>
<evidence type="ECO:0000313" key="2">
    <source>
        <dbReference type="Proteomes" id="UP000599523"/>
    </source>
</evidence>
<evidence type="ECO:0000313" key="1">
    <source>
        <dbReference type="EMBL" id="NMG04318.1"/>
    </source>
</evidence>
<comment type="caution">
    <text evidence="1">The sequence shown here is derived from an EMBL/GenBank/DDBJ whole genome shotgun (WGS) entry which is preliminary data.</text>
</comment>
<dbReference type="RefSeq" id="WP_168988994.1">
    <property type="nucleotide sequence ID" value="NZ_CAWPHM010000012.1"/>
</dbReference>
<gene>
    <name evidence="1" type="ORF">GPA21_15275</name>
</gene>
<dbReference type="InterPro" id="IPR024409">
    <property type="entry name" value="DUF3833"/>
</dbReference>